<comment type="catalytic activity">
    <reaction evidence="1 7">
        <text>dTDP-4-dehydro-6-deoxy-alpha-D-glucose = dTDP-4-dehydro-beta-L-rhamnose</text>
        <dbReference type="Rhea" id="RHEA:16969"/>
        <dbReference type="ChEBI" id="CHEBI:57649"/>
        <dbReference type="ChEBI" id="CHEBI:62830"/>
        <dbReference type="EC" id="5.1.3.13"/>
    </reaction>
</comment>
<evidence type="ECO:0000256" key="6">
    <source>
        <dbReference type="PIRSR" id="PIRSR600888-3"/>
    </source>
</evidence>
<dbReference type="OrthoDB" id="9800680at2"/>
<dbReference type="GO" id="GO:0008830">
    <property type="term" value="F:dTDP-4-dehydrorhamnose 3,5-epimerase activity"/>
    <property type="evidence" value="ECO:0007669"/>
    <property type="project" value="UniProtKB-UniRule"/>
</dbReference>
<evidence type="ECO:0000313" key="9">
    <source>
        <dbReference type="Proteomes" id="UP000051643"/>
    </source>
</evidence>
<dbReference type="EMBL" id="LKTP01000003">
    <property type="protein sequence ID" value="KRG29911.1"/>
    <property type="molecule type" value="Genomic_DNA"/>
</dbReference>
<evidence type="ECO:0000256" key="3">
    <source>
        <dbReference type="ARBA" id="ARBA00012098"/>
    </source>
</evidence>
<feature type="active site" description="Proton donor" evidence="5">
    <location>
        <position position="132"/>
    </location>
</feature>
<dbReference type="GO" id="GO:0019305">
    <property type="term" value="P:dTDP-rhamnose biosynthetic process"/>
    <property type="evidence" value="ECO:0007669"/>
    <property type="project" value="UniProtKB-UniRule"/>
</dbReference>
<dbReference type="GO" id="GO:0000271">
    <property type="term" value="P:polysaccharide biosynthetic process"/>
    <property type="evidence" value="ECO:0007669"/>
    <property type="project" value="TreeGrafter"/>
</dbReference>
<name>A0A0Q9ZM53_9FLAO</name>
<comment type="similarity">
    <text evidence="7">Belongs to the dTDP-4-dehydrorhamnose 3,5-epimerase family.</text>
</comment>
<sequence>MKVEETPLKDCFIIKPDIFRDKRGLFLESYHKKKFIELTGIEKEFVQDNQSISNKGVLRGLHYQTGEFGQTKLVRAIYGRVLDVVVDLRPESPTFKKSFKVILDHENLYQLYIPKGFGHGFVTLSETSVFAYKCDEYYYPGSEAGIIYNDPDLSIDWEFPEEEMIISDKDLKQPRLKEIFK</sequence>
<dbReference type="RefSeq" id="WP_057480936.1">
    <property type="nucleotide sequence ID" value="NZ_BMWR01000008.1"/>
</dbReference>
<dbReference type="InterPro" id="IPR014710">
    <property type="entry name" value="RmlC-like_jellyroll"/>
</dbReference>
<dbReference type="EC" id="5.1.3.13" evidence="3 7"/>
<dbReference type="InterPro" id="IPR000888">
    <property type="entry name" value="RmlC-like"/>
</dbReference>
<proteinExistence type="inferred from homology"/>
<comment type="subunit">
    <text evidence="7">Homodimer.</text>
</comment>
<evidence type="ECO:0000256" key="5">
    <source>
        <dbReference type="PIRSR" id="PIRSR600888-1"/>
    </source>
</evidence>
<dbReference type="GO" id="GO:0005829">
    <property type="term" value="C:cytosol"/>
    <property type="evidence" value="ECO:0007669"/>
    <property type="project" value="TreeGrafter"/>
</dbReference>
<organism evidence="8 9">
    <name type="scientific">Salegentibacter mishustinae</name>
    <dbReference type="NCBI Taxonomy" id="270918"/>
    <lineage>
        <taxon>Bacteria</taxon>
        <taxon>Pseudomonadati</taxon>
        <taxon>Bacteroidota</taxon>
        <taxon>Flavobacteriia</taxon>
        <taxon>Flavobacteriales</taxon>
        <taxon>Flavobacteriaceae</taxon>
        <taxon>Salegentibacter</taxon>
    </lineage>
</organism>
<evidence type="ECO:0000256" key="2">
    <source>
        <dbReference type="ARBA" id="ARBA00001997"/>
    </source>
</evidence>
<dbReference type="Pfam" id="PF00908">
    <property type="entry name" value="dTDP_sugar_isom"/>
    <property type="match status" value="1"/>
</dbReference>
<feature type="site" description="Participates in a stacking interaction with the thymidine ring of dTDP-4-oxo-6-deoxyglucose" evidence="6">
    <location>
        <position position="138"/>
    </location>
</feature>
<dbReference type="PANTHER" id="PTHR21047">
    <property type="entry name" value="DTDP-6-DEOXY-D-GLUCOSE-3,5 EPIMERASE"/>
    <property type="match status" value="1"/>
</dbReference>
<protein>
    <recommendedName>
        <fullName evidence="4 7">dTDP-4-dehydrorhamnose 3,5-epimerase</fullName>
        <ecNumber evidence="3 7">5.1.3.13</ecNumber>
    </recommendedName>
    <alternativeName>
        <fullName evidence="7">Thymidine diphospho-4-keto-rhamnose 3,5-epimerase</fullName>
    </alternativeName>
</protein>
<keyword evidence="9" id="KW-1185">Reference proteome</keyword>
<evidence type="ECO:0000313" key="8">
    <source>
        <dbReference type="EMBL" id="KRG29911.1"/>
    </source>
</evidence>
<evidence type="ECO:0000256" key="1">
    <source>
        <dbReference type="ARBA" id="ARBA00001298"/>
    </source>
</evidence>
<evidence type="ECO:0000256" key="4">
    <source>
        <dbReference type="ARBA" id="ARBA00019595"/>
    </source>
</evidence>
<evidence type="ECO:0000256" key="7">
    <source>
        <dbReference type="RuleBase" id="RU364069"/>
    </source>
</evidence>
<feature type="active site" description="Proton acceptor" evidence="5">
    <location>
        <position position="62"/>
    </location>
</feature>
<reference evidence="8" key="1">
    <citation type="submission" date="2015-10" db="EMBL/GenBank/DDBJ databases">
        <title>Draft genome sequence of Salegentibacter mishustinae KCTC 12263.</title>
        <authorList>
            <person name="Lin W."/>
            <person name="Zheng Q."/>
        </authorList>
    </citation>
    <scope>NUCLEOTIDE SEQUENCE [LARGE SCALE GENOMIC DNA]</scope>
    <source>
        <strain evidence="8">KCTC 12263</strain>
    </source>
</reference>
<dbReference type="Proteomes" id="UP000051643">
    <property type="component" value="Unassembled WGS sequence"/>
</dbReference>
<dbReference type="NCBIfam" id="TIGR01221">
    <property type="entry name" value="rmlC"/>
    <property type="match status" value="1"/>
</dbReference>
<dbReference type="CDD" id="cd00438">
    <property type="entry name" value="cupin_RmlC"/>
    <property type="match status" value="1"/>
</dbReference>
<dbReference type="UniPathway" id="UPA00124"/>
<keyword evidence="7" id="KW-0413">Isomerase</keyword>
<gene>
    <name evidence="8" type="ORF">APR42_14160</name>
</gene>
<dbReference type="PANTHER" id="PTHR21047:SF2">
    <property type="entry name" value="THYMIDINE DIPHOSPHO-4-KETO-RHAMNOSE 3,5-EPIMERASE"/>
    <property type="match status" value="1"/>
</dbReference>
<dbReference type="AlphaFoldDB" id="A0A0Q9ZM53"/>
<dbReference type="SUPFAM" id="SSF51182">
    <property type="entry name" value="RmlC-like cupins"/>
    <property type="match status" value="1"/>
</dbReference>
<accession>A0A0Q9ZM53</accession>
<dbReference type="STRING" id="270918.APR42_14160"/>
<dbReference type="Gene3D" id="2.60.120.10">
    <property type="entry name" value="Jelly Rolls"/>
    <property type="match status" value="1"/>
</dbReference>
<dbReference type="InterPro" id="IPR011051">
    <property type="entry name" value="RmlC_Cupin_sf"/>
</dbReference>
<comment type="pathway">
    <text evidence="7">Carbohydrate biosynthesis; dTDP-L-rhamnose biosynthesis.</text>
</comment>
<comment type="caution">
    <text evidence="8">The sequence shown here is derived from an EMBL/GenBank/DDBJ whole genome shotgun (WGS) entry which is preliminary data.</text>
</comment>
<comment type="function">
    <text evidence="2 7">Catalyzes the epimerization of the C3' and C5'positions of dTDP-6-deoxy-D-xylo-4-hexulose, forming dTDP-6-deoxy-L-lyxo-4-hexulose.</text>
</comment>